<dbReference type="InterPro" id="IPR000056">
    <property type="entry name" value="Ribul_P_3_epim-like"/>
</dbReference>
<dbReference type="Proteomes" id="UP000230154">
    <property type="component" value="Unassembled WGS sequence"/>
</dbReference>
<dbReference type="InterPro" id="IPR013785">
    <property type="entry name" value="Aldolase_TIM"/>
</dbReference>
<comment type="caution">
    <text evidence="3">The sequence shown here is derived from an EMBL/GenBank/DDBJ whole genome shotgun (WGS) entry which is preliminary data.</text>
</comment>
<evidence type="ECO:0000313" key="3">
    <source>
        <dbReference type="EMBL" id="PIR74823.1"/>
    </source>
</evidence>
<keyword evidence="1" id="KW-0479">Metal-binding</keyword>
<reference evidence="4" key="1">
    <citation type="submission" date="2017-09" db="EMBL/GenBank/DDBJ databases">
        <title>Depth-based differentiation of microbial function through sediment-hosted aquifers and enrichment of novel symbionts in the deep terrestrial subsurface.</title>
        <authorList>
            <person name="Probst A.J."/>
            <person name="Ladd B."/>
            <person name="Jarett J.K."/>
            <person name="Geller-Mcgrath D.E."/>
            <person name="Sieber C.M.K."/>
            <person name="Emerson J.B."/>
            <person name="Anantharaman K."/>
            <person name="Thomas B.C."/>
            <person name="Malmstrom R."/>
            <person name="Stieglmeier M."/>
            <person name="Klingl A."/>
            <person name="Woyke T."/>
            <person name="Ryan C.M."/>
            <person name="Banfield J.F."/>
        </authorList>
    </citation>
    <scope>NUCLEOTIDE SEQUENCE [LARGE SCALE GENOMIC DNA]</scope>
</reference>
<proteinExistence type="predicted"/>
<accession>A0A2H0TRM4</accession>
<gene>
    <name evidence="3" type="ORF">COU35_00345</name>
</gene>
<dbReference type="Gene3D" id="3.20.20.70">
    <property type="entry name" value="Aldolase class I"/>
    <property type="match status" value="1"/>
</dbReference>
<evidence type="ECO:0000313" key="4">
    <source>
        <dbReference type="Proteomes" id="UP000230154"/>
    </source>
</evidence>
<dbReference type="GO" id="GO:0046872">
    <property type="term" value="F:metal ion binding"/>
    <property type="evidence" value="ECO:0007669"/>
    <property type="project" value="UniProtKB-KW"/>
</dbReference>
<dbReference type="GO" id="GO:0016857">
    <property type="term" value="F:racemase and epimerase activity, acting on carbohydrates and derivatives"/>
    <property type="evidence" value="ECO:0007669"/>
    <property type="project" value="InterPro"/>
</dbReference>
<dbReference type="SUPFAM" id="SSF51366">
    <property type="entry name" value="Ribulose-phoshate binding barrel"/>
    <property type="match status" value="1"/>
</dbReference>
<dbReference type="AlphaFoldDB" id="A0A2H0TRM4"/>
<evidence type="ECO:0008006" key="5">
    <source>
        <dbReference type="Google" id="ProtNLM"/>
    </source>
</evidence>
<dbReference type="GO" id="GO:0005975">
    <property type="term" value="P:carbohydrate metabolic process"/>
    <property type="evidence" value="ECO:0007669"/>
    <property type="project" value="InterPro"/>
</dbReference>
<name>A0A2H0TRM4_9BACT</name>
<dbReference type="Pfam" id="PF00834">
    <property type="entry name" value="Ribul_P_3_epim"/>
    <property type="match status" value="1"/>
</dbReference>
<organism evidence="3 4">
    <name type="scientific">Candidatus Magasanikbacteria bacterium CG10_big_fil_rev_8_21_14_0_10_47_10</name>
    <dbReference type="NCBI Taxonomy" id="1974652"/>
    <lineage>
        <taxon>Bacteria</taxon>
        <taxon>Candidatus Magasanikiibacteriota</taxon>
    </lineage>
</organism>
<sequence length="266" mass="30173">MIYQKPNAFCHSRESGNPVNNIFPTWIPAFAGMTQRPNAEHQICSSYYMIQIIPSILVSSEEQFLEQIQAIKPVCSFVQIDIADGIFCSGKTWIDPDAVKEKMDIDFELHMMVANPLEEIERWNNIGRMKRIIFHYESVADIASAVEDMQSYGRDVCVCLNPDTPIHVLEPVIGHIESVQFMSVYPGKQGQSFLLSTLDKIREFHAQYPHIPISDDGAVNTDTIHQLIEAGATRLGPGSAIWQHGDPAENYKFLVALMEEHEKYFK</sequence>
<dbReference type="InterPro" id="IPR011060">
    <property type="entry name" value="RibuloseP-bd_barrel"/>
</dbReference>
<protein>
    <recommendedName>
        <fullName evidence="5">Ribulose-phosphate 3-epimerase</fullName>
    </recommendedName>
</protein>
<evidence type="ECO:0000256" key="2">
    <source>
        <dbReference type="ARBA" id="ARBA00023235"/>
    </source>
</evidence>
<dbReference type="EMBL" id="PFCB01000003">
    <property type="protein sequence ID" value="PIR74823.1"/>
    <property type="molecule type" value="Genomic_DNA"/>
</dbReference>
<keyword evidence="2" id="KW-0413">Isomerase</keyword>
<evidence type="ECO:0000256" key="1">
    <source>
        <dbReference type="ARBA" id="ARBA00022723"/>
    </source>
</evidence>
<dbReference type="PANTHER" id="PTHR11749">
    <property type="entry name" value="RIBULOSE-5-PHOSPHATE-3-EPIMERASE"/>
    <property type="match status" value="1"/>
</dbReference>